<evidence type="ECO:0000259" key="1">
    <source>
        <dbReference type="Pfam" id="PF18096"/>
    </source>
</evidence>
<evidence type="ECO:0000313" key="2">
    <source>
        <dbReference type="EMBL" id="WWF04218.1"/>
    </source>
</evidence>
<protein>
    <submittedName>
        <fullName evidence="2">Class I SAM-dependent methyltransferase</fullName>
    </submittedName>
</protein>
<dbReference type="RefSeq" id="WP_338537681.1">
    <property type="nucleotide sequence ID" value="NZ_CP104874.1"/>
</dbReference>
<keyword evidence="2" id="KW-0489">Methyltransferase</keyword>
<dbReference type="Gene3D" id="3.40.50.150">
    <property type="entry name" value="Vaccinia Virus protein VP39"/>
    <property type="match status" value="1"/>
</dbReference>
<dbReference type="EMBL" id="CP104874">
    <property type="protein sequence ID" value="WWF04218.1"/>
    <property type="molecule type" value="Genomic_DNA"/>
</dbReference>
<organism evidence="2 3">
    <name type="scientific">Janibacter terrae</name>
    <dbReference type="NCBI Taxonomy" id="103817"/>
    <lineage>
        <taxon>Bacteria</taxon>
        <taxon>Bacillati</taxon>
        <taxon>Actinomycetota</taxon>
        <taxon>Actinomycetes</taxon>
        <taxon>Micrococcales</taxon>
        <taxon>Intrasporangiaceae</taxon>
        <taxon>Janibacter</taxon>
    </lineage>
</organism>
<dbReference type="GO" id="GO:0032259">
    <property type="term" value="P:methylation"/>
    <property type="evidence" value="ECO:0007669"/>
    <property type="project" value="UniProtKB-KW"/>
</dbReference>
<feature type="domain" description="THUMP-like" evidence="1">
    <location>
        <begin position="335"/>
        <end position="411"/>
    </location>
</feature>
<name>A0ABZ2FDB6_9MICO</name>
<keyword evidence="2" id="KW-0808">Transferase</keyword>
<dbReference type="SUPFAM" id="SSF53335">
    <property type="entry name" value="S-adenosyl-L-methionine-dependent methyltransferases"/>
    <property type="match status" value="1"/>
</dbReference>
<gene>
    <name evidence="2" type="ORF">N5P18_10995</name>
</gene>
<reference evidence="2 3" key="1">
    <citation type="submission" date="2022-09" db="EMBL/GenBank/DDBJ databases">
        <title>Complete genome sequence of Janibacter terrae strain COS04-44, PCL-degrading bacteria isolated from oil spilled coast.</title>
        <authorList>
            <person name="Park H."/>
            <person name="Kim J.Y."/>
            <person name="An S.H."/>
            <person name="Lee C.M."/>
            <person name="Weon H.-Y."/>
        </authorList>
    </citation>
    <scope>NUCLEOTIDE SEQUENCE [LARGE SCALE GENOMIC DNA]</scope>
    <source>
        <strain evidence="2 3">COS04-44</strain>
    </source>
</reference>
<dbReference type="InterPro" id="IPR029063">
    <property type="entry name" value="SAM-dependent_MTases_sf"/>
</dbReference>
<sequence length="414" mass="44410">MDIQTVRWLASPEGHARLHELPAYREADAVTTAARLRSEGLAPEHAAGLLTQKRLQDKAKGKFGEFAEGMLFTPDGLEQASRLEVAATHAGRFAAASLATVHDLGCGIGSDAMAMSALGVTVHGVDADPLTAAIADVNLRPWPDSRARPGVAEDFEAPIDPLHSRVGVWLDPARRTPGQTDHTGRTRRVFRLDEISPSWEFVLSVARDVPATGAKLSPSLPHDIPPLGTEAQWTSWQGTVLECAVWWGPLVKEAGRSARILRKDAPPVEVDQRTCEDDPDVAGSLADLGPWLYEADRAVTRAGLIGTVTGAVSGRELEAGLGYVSSDRALDLGHARRYEVLEAMPFSVKGLRAWLRERGVTGLTVKKRGIRLDEDQLRKQLKIGRGAGSGDSATIVLTRVGGTQAVLVVRPAAV</sequence>
<keyword evidence="3" id="KW-1185">Reference proteome</keyword>
<evidence type="ECO:0000313" key="3">
    <source>
        <dbReference type="Proteomes" id="UP001381003"/>
    </source>
</evidence>
<dbReference type="Pfam" id="PF18096">
    <property type="entry name" value="Thump_like"/>
    <property type="match status" value="1"/>
</dbReference>
<dbReference type="GO" id="GO:0008168">
    <property type="term" value="F:methyltransferase activity"/>
    <property type="evidence" value="ECO:0007669"/>
    <property type="project" value="UniProtKB-KW"/>
</dbReference>
<accession>A0ABZ2FDB6</accession>
<proteinExistence type="predicted"/>
<dbReference type="InterPro" id="IPR041497">
    <property type="entry name" value="Thump-like"/>
</dbReference>
<dbReference type="Proteomes" id="UP001381003">
    <property type="component" value="Chromosome"/>
</dbReference>